<dbReference type="Proteomes" id="UP001281147">
    <property type="component" value="Unassembled WGS sequence"/>
</dbReference>
<name>A0ACC3MWA0_9PEZI</name>
<comment type="caution">
    <text evidence="1">The sequence shown here is derived from an EMBL/GenBank/DDBJ whole genome shotgun (WGS) entry which is preliminary data.</text>
</comment>
<dbReference type="EMBL" id="JAUTXU010000133">
    <property type="protein sequence ID" value="KAK3704998.1"/>
    <property type="molecule type" value="Genomic_DNA"/>
</dbReference>
<evidence type="ECO:0000313" key="1">
    <source>
        <dbReference type="EMBL" id="KAK3704998.1"/>
    </source>
</evidence>
<sequence length="655" mass="73813">MDPFRFPSHDGQALQQLSPERVNGIRPVSAISTTTSRSTKYSESESQDFHASPQSSPTRKARAALFADPASPSKVSGFALPQSPSLPEIHSLRSHVRTNSDVQGLVKRFEHLDVRDKDAETIERMKRHEAELRRAQIAREEAESDVKRLREEMRRLKKEGEESRERERKVAKRLDLVMEEFGAAKEAHGSQHSVYEKELRKARKEAFKSLSTVLKLQEELKSTRNSLRITQSGFDLEKQKVERKEQERFEMEYQLIPLQEQLDQLKEKLRTAEEEREALKTNLREEEVARIAAEGMIALPASQDMDMDLMSSPRKQPTPQKLRLLNDPEEDKENMGAVSRKASENRHLSEELRSEKIRREHAEELVDFLRIECMFQCCGCRSASRLGHEFTLELDAEMAAGVEKIRAGMEGILSLQHSSDEKDRMEVDDEVVKAVDDVEHVVEPEAQADLEQMPDARHAMDDDLDRSLTFAAESPKQPQASDEHVPEVEEAALSGLLTGAEEEVSAHDSASETRATVQPQHETSTEEEDHHQTTPVRPHALVRTVTTTTTIPMHFTPVSKHLPPVFDPEDAENIPPTSNATLPDGTQPTFDRAAALAAIEYRRGRAKSIANGQATPRKQMMEGIKGRRDISAPALGQKRLSVSAGKGPRSVRGMR</sequence>
<gene>
    <name evidence="1" type="ORF">LTR37_013515</name>
</gene>
<proteinExistence type="predicted"/>
<evidence type="ECO:0000313" key="2">
    <source>
        <dbReference type="Proteomes" id="UP001281147"/>
    </source>
</evidence>
<reference evidence="1" key="1">
    <citation type="submission" date="2023-07" db="EMBL/GenBank/DDBJ databases">
        <title>Black Yeasts Isolated from many extreme environments.</title>
        <authorList>
            <person name="Coleine C."/>
            <person name="Stajich J.E."/>
            <person name="Selbmann L."/>
        </authorList>
    </citation>
    <scope>NUCLEOTIDE SEQUENCE</scope>
    <source>
        <strain evidence="1">CCFEE 5714</strain>
    </source>
</reference>
<keyword evidence="2" id="KW-1185">Reference proteome</keyword>
<protein>
    <submittedName>
        <fullName evidence="1">Uncharacterized protein</fullName>
    </submittedName>
</protein>
<organism evidence="1 2">
    <name type="scientific">Vermiconidia calcicola</name>
    <dbReference type="NCBI Taxonomy" id="1690605"/>
    <lineage>
        <taxon>Eukaryota</taxon>
        <taxon>Fungi</taxon>
        <taxon>Dikarya</taxon>
        <taxon>Ascomycota</taxon>
        <taxon>Pezizomycotina</taxon>
        <taxon>Dothideomycetes</taxon>
        <taxon>Dothideomycetidae</taxon>
        <taxon>Mycosphaerellales</taxon>
        <taxon>Extremaceae</taxon>
        <taxon>Vermiconidia</taxon>
    </lineage>
</organism>
<accession>A0ACC3MWA0</accession>